<comment type="caution">
    <text evidence="1">The sequence shown here is derived from an EMBL/GenBank/DDBJ whole genome shotgun (WGS) entry which is preliminary data.</text>
</comment>
<dbReference type="Proteomes" id="UP000051845">
    <property type="component" value="Unassembled WGS sequence"/>
</dbReference>
<sequence>MADKKADGATATEPTYDFSDEVVEKAADLIAKQGYVTRNDIPEMKDLLWADAFGKKMDEYFLAKQADRFIYYENFDYVGGEIDAIIFDMNQVKTRDDALHVLGKALGLRIVDGSLDEIEKNITN</sequence>
<protein>
    <submittedName>
        <fullName evidence="1">Uncharacterized protein</fullName>
    </submittedName>
</protein>
<dbReference type="EMBL" id="AYYR01000009">
    <property type="protein sequence ID" value="KRM77531.1"/>
    <property type="molecule type" value="Genomic_DNA"/>
</dbReference>
<dbReference type="AlphaFoldDB" id="A0A0R2BN74"/>
<dbReference type="RefSeq" id="WP_056995976.1">
    <property type="nucleotide sequence ID" value="NZ_AYYR01000009.1"/>
</dbReference>
<dbReference type="STRING" id="33960.TY91_01480"/>
<evidence type="ECO:0000313" key="2">
    <source>
        <dbReference type="Proteomes" id="UP000051845"/>
    </source>
</evidence>
<proteinExistence type="predicted"/>
<accession>A0A0R2BN74</accession>
<dbReference type="PATRIC" id="fig|1423733.4.peg.3012"/>
<name>A0A0R2BN74_SECCO</name>
<gene>
    <name evidence="1" type="ORF">FC82_GL002886</name>
</gene>
<reference evidence="1 2" key="1">
    <citation type="journal article" date="2015" name="Genome Announc.">
        <title>Expanding the biotechnology potential of lactobacilli through comparative genomics of 213 strains and associated genera.</title>
        <authorList>
            <person name="Sun Z."/>
            <person name="Harris H.M."/>
            <person name="McCann A."/>
            <person name="Guo C."/>
            <person name="Argimon S."/>
            <person name="Zhang W."/>
            <person name="Yang X."/>
            <person name="Jeffery I.B."/>
            <person name="Cooney J.C."/>
            <person name="Kagawa T.F."/>
            <person name="Liu W."/>
            <person name="Song Y."/>
            <person name="Salvetti E."/>
            <person name="Wrobel A."/>
            <person name="Rasinkangas P."/>
            <person name="Parkhill J."/>
            <person name="Rea M.C."/>
            <person name="O'Sullivan O."/>
            <person name="Ritari J."/>
            <person name="Douillard F.P."/>
            <person name="Paul Ross R."/>
            <person name="Yang R."/>
            <person name="Briner A.E."/>
            <person name="Felis G.E."/>
            <person name="de Vos W.M."/>
            <person name="Barrangou R."/>
            <person name="Klaenhammer T.R."/>
            <person name="Caufield P.W."/>
            <person name="Cui Y."/>
            <person name="Zhang H."/>
            <person name="O'Toole P.W."/>
        </authorList>
    </citation>
    <scope>NUCLEOTIDE SEQUENCE [LARGE SCALE GENOMIC DNA]</scope>
    <source>
        <strain evidence="1 2">DSM 20515</strain>
    </source>
</reference>
<evidence type="ECO:0000313" key="1">
    <source>
        <dbReference type="EMBL" id="KRM77531.1"/>
    </source>
</evidence>
<organism evidence="1 2">
    <name type="scientific">Secundilactobacillus collinoides DSM 20515 = JCM 1123</name>
    <dbReference type="NCBI Taxonomy" id="1423733"/>
    <lineage>
        <taxon>Bacteria</taxon>
        <taxon>Bacillati</taxon>
        <taxon>Bacillota</taxon>
        <taxon>Bacilli</taxon>
        <taxon>Lactobacillales</taxon>
        <taxon>Lactobacillaceae</taxon>
        <taxon>Secundilactobacillus</taxon>
    </lineage>
</organism>